<gene>
    <name evidence="2" type="ORF">AXG93_2490s1690</name>
</gene>
<dbReference type="InterPro" id="IPR013103">
    <property type="entry name" value="RVT_2"/>
</dbReference>
<proteinExistence type="predicted"/>
<dbReference type="CDD" id="cd09272">
    <property type="entry name" value="RNase_HI_RT_Ty1"/>
    <property type="match status" value="1"/>
</dbReference>
<reference evidence="2" key="1">
    <citation type="submission" date="2016-03" db="EMBL/GenBank/DDBJ databases">
        <title>Mechanisms controlling the formation of the plant cell surface in tip-growing cells are functionally conserved among land plants.</title>
        <authorList>
            <person name="Honkanen S."/>
            <person name="Jones V.A."/>
            <person name="Morieri G."/>
            <person name="Champion C."/>
            <person name="Hetherington A.J."/>
            <person name="Kelly S."/>
            <person name="Saint-Marcoux D."/>
            <person name="Proust H."/>
            <person name="Prescott H."/>
            <person name="Dolan L."/>
        </authorList>
    </citation>
    <scope>NUCLEOTIDE SEQUENCE [LARGE SCALE GENOMIC DNA]</scope>
    <source>
        <tissue evidence="2">Whole gametophyte</tissue>
    </source>
</reference>
<organism evidence="2 3">
    <name type="scientific">Marchantia polymorpha subsp. ruderalis</name>
    <dbReference type="NCBI Taxonomy" id="1480154"/>
    <lineage>
        <taxon>Eukaryota</taxon>
        <taxon>Viridiplantae</taxon>
        <taxon>Streptophyta</taxon>
        <taxon>Embryophyta</taxon>
        <taxon>Marchantiophyta</taxon>
        <taxon>Marchantiopsida</taxon>
        <taxon>Marchantiidae</taxon>
        <taxon>Marchantiales</taxon>
        <taxon>Marchantiaceae</taxon>
        <taxon>Marchantia</taxon>
    </lineage>
</organism>
<sequence length="240" mass="26707">MLVPVARLESVRIMIALVAHKGWSIHHMNVKSALLKGELQDKMYVSQPAGFVVGGKDDKMLRFDKQDSTGISMNQTAYSGKILEKSGMKGCNPCLVFTEPWFKLSRMTTASTTDATTYWSIVGSLRYLVHTRLDIAYSVGYLSRFMEASTTEHLAAVKHILWYIARTQHYGCQYGRKNVNVALVGYSDSDMAGDIDTRKSTTNVLFFLGKSIISWQSHKQKVVRLSSCKAVYIAAATAAC</sequence>
<keyword evidence="3" id="KW-1185">Reference proteome</keyword>
<accession>A0A176W5R3</accession>
<feature type="domain" description="Reverse transcriptase Ty1/copia-type" evidence="1">
    <location>
        <begin position="3"/>
        <end position="65"/>
    </location>
</feature>
<dbReference type="Proteomes" id="UP000077202">
    <property type="component" value="Unassembled WGS sequence"/>
</dbReference>
<dbReference type="AlphaFoldDB" id="A0A176W5R3"/>
<evidence type="ECO:0000259" key="1">
    <source>
        <dbReference type="Pfam" id="PF07727"/>
    </source>
</evidence>
<comment type="caution">
    <text evidence="2">The sequence shown here is derived from an EMBL/GenBank/DDBJ whole genome shotgun (WGS) entry which is preliminary data.</text>
</comment>
<dbReference type="PANTHER" id="PTHR11439">
    <property type="entry name" value="GAG-POL-RELATED RETROTRANSPOSON"/>
    <property type="match status" value="1"/>
</dbReference>
<evidence type="ECO:0000313" key="3">
    <source>
        <dbReference type="Proteomes" id="UP000077202"/>
    </source>
</evidence>
<dbReference type="PANTHER" id="PTHR11439:SF515">
    <property type="entry name" value="GAG-POL POLYPROTEIN"/>
    <property type="match status" value="1"/>
</dbReference>
<evidence type="ECO:0000313" key="2">
    <source>
        <dbReference type="EMBL" id="OAE28378.1"/>
    </source>
</evidence>
<protein>
    <recommendedName>
        <fullName evidence="1">Reverse transcriptase Ty1/copia-type domain-containing protein</fullName>
    </recommendedName>
</protein>
<dbReference type="Pfam" id="PF07727">
    <property type="entry name" value="RVT_2"/>
    <property type="match status" value="1"/>
</dbReference>
<name>A0A176W5R3_MARPO</name>
<dbReference type="EMBL" id="LVLJ01001741">
    <property type="protein sequence ID" value="OAE28378.1"/>
    <property type="molecule type" value="Genomic_DNA"/>
</dbReference>